<accession>A0A063C7K3</accession>
<dbReference type="RefSeq" id="XP_042996885.1">
    <property type="nucleotide sequence ID" value="XM_043140951.1"/>
</dbReference>
<reference evidence="9" key="2">
    <citation type="journal article" date="2016" name="Genome Announc.">
        <title>Genome sequence of Ustilaginoidea virens IPU010, a rice pathogenic fungus causing false smut.</title>
        <authorList>
            <person name="Kumagai T."/>
            <person name="Ishii T."/>
            <person name="Terai G."/>
            <person name="Umemura M."/>
            <person name="Machida M."/>
            <person name="Asai K."/>
        </authorList>
    </citation>
    <scope>NUCLEOTIDE SEQUENCE [LARGE SCALE GENOMIC DNA]</scope>
    <source>
        <strain evidence="9">IPU010</strain>
    </source>
</reference>
<evidence type="ECO:0000256" key="3">
    <source>
        <dbReference type="ARBA" id="ARBA00022989"/>
    </source>
</evidence>
<evidence type="ECO:0000256" key="2">
    <source>
        <dbReference type="ARBA" id="ARBA00022692"/>
    </source>
</evidence>
<sequence length="367" mass="41544">MAATTARPQPAVITAGSPLRPPDPMKSTWLTQDPSTWNVYQRSLDWLGAHAAQPGRSVPKHPKTHKVPHLGQATQHLWILAHGFFPLLLHQLFVTLTARPVGAPASFFLYTLSFNFTVVRLVNTLRRLAHTHGFLDGDVADRNGIPDRGADKVLNALFKAVGGRMGFVICIAYDPRQAPLQALGGWRALALAALKTGLHGIILDFWFYLYHRALHELPSLWRFHRTHHLVKHPSAALTAYADHGQEFLDMVGVPLLTWATFYAVGLPLGFYDLWLCLQYLVYTEVLGHSGLRLHLSAPSMLSWPLWALGMELCIEDHDLHHRQGWRRSQNYGKQTRVWDRIFGTCGERVELREKNIDYVNQASMPIW</sequence>
<dbReference type="GeneID" id="66064231"/>
<dbReference type="GO" id="GO:0005506">
    <property type="term" value="F:iron ion binding"/>
    <property type="evidence" value="ECO:0007669"/>
    <property type="project" value="InterPro"/>
</dbReference>
<organism evidence="6 9">
    <name type="scientific">Ustilaginoidea virens</name>
    <name type="common">Rice false smut fungus</name>
    <name type="synonym">Villosiclava virens</name>
    <dbReference type="NCBI Taxonomy" id="1159556"/>
    <lineage>
        <taxon>Eukaryota</taxon>
        <taxon>Fungi</taxon>
        <taxon>Dikarya</taxon>
        <taxon>Ascomycota</taxon>
        <taxon>Pezizomycotina</taxon>
        <taxon>Sordariomycetes</taxon>
        <taxon>Hypocreomycetidae</taxon>
        <taxon>Hypocreales</taxon>
        <taxon>Clavicipitaceae</taxon>
        <taxon>Ustilaginoidea</taxon>
    </lineage>
</organism>
<evidence type="ECO:0000313" key="6">
    <source>
        <dbReference type="EMBL" id="GAO13078.1"/>
    </source>
</evidence>
<keyword evidence="4" id="KW-0472">Membrane</keyword>
<dbReference type="GO" id="GO:0008610">
    <property type="term" value="P:lipid biosynthetic process"/>
    <property type="evidence" value="ECO:0007669"/>
    <property type="project" value="InterPro"/>
</dbReference>
<dbReference type="HOGENOM" id="CLU_041178_0_0_1"/>
<name>A0A063C7K3_USTVR</name>
<keyword evidence="3" id="KW-1133">Transmembrane helix</keyword>
<reference evidence="6" key="1">
    <citation type="journal article" date="2016" name="Genome Announc.">
        <title>Genome Sequence of Ustilaginoidea virens IPU010, a Rice Pathogenic Fungus Causing False Smut.</title>
        <authorList>
            <person name="Kumagai T."/>
            <person name="Ishii T."/>
            <person name="Terai G."/>
            <person name="Umemura M."/>
            <person name="Machida M."/>
            <person name="Asai K."/>
        </authorList>
    </citation>
    <scope>NUCLEOTIDE SEQUENCE [LARGE SCALE GENOMIC DNA]</scope>
    <source>
        <strain evidence="6">IPU010</strain>
    </source>
</reference>
<protein>
    <recommendedName>
        <fullName evidence="5">Fatty acid hydroxylase domain-containing protein</fullName>
    </recommendedName>
</protein>
<dbReference type="Proteomes" id="UP000054053">
    <property type="component" value="Unassembled WGS sequence"/>
</dbReference>
<reference evidence="7" key="3">
    <citation type="submission" date="2020-03" db="EMBL/GenBank/DDBJ databases">
        <title>A mixture of massive structural variations and highly conserved coding sequences in Ustilaginoidea virens genome.</title>
        <authorList>
            <person name="Zhang K."/>
            <person name="Zhao Z."/>
            <person name="Zhang Z."/>
            <person name="Li Y."/>
            <person name="Hsiang T."/>
            <person name="Sun W."/>
        </authorList>
    </citation>
    <scope>NUCLEOTIDE SEQUENCE</scope>
    <source>
        <strain evidence="7">UV-8b</strain>
    </source>
</reference>
<keyword evidence="2" id="KW-0812">Transmembrane</keyword>
<dbReference type="STRING" id="1159556.A0A063C7K3"/>
<evidence type="ECO:0000313" key="8">
    <source>
        <dbReference type="Proteomes" id="UP000027002"/>
    </source>
</evidence>
<evidence type="ECO:0000256" key="4">
    <source>
        <dbReference type="ARBA" id="ARBA00023136"/>
    </source>
</evidence>
<evidence type="ECO:0000313" key="9">
    <source>
        <dbReference type="Proteomes" id="UP000054053"/>
    </source>
</evidence>
<dbReference type="KEGG" id="uvi:66064231"/>
<dbReference type="InterPro" id="IPR050307">
    <property type="entry name" value="Sterol_Desaturase_Related"/>
</dbReference>
<dbReference type="OrthoDB" id="6354873at2759"/>
<keyword evidence="8" id="KW-1185">Reference proteome</keyword>
<dbReference type="InterPro" id="IPR006694">
    <property type="entry name" value="Fatty_acid_hydroxylase"/>
</dbReference>
<gene>
    <name evidence="7" type="ORF">UV8b_03453</name>
    <name evidence="6" type="ORF">UVI_02024400</name>
</gene>
<dbReference type="EMBL" id="CP072755">
    <property type="protein sequence ID" value="QUC19212.1"/>
    <property type="molecule type" value="Genomic_DNA"/>
</dbReference>
<evidence type="ECO:0000256" key="1">
    <source>
        <dbReference type="ARBA" id="ARBA00004370"/>
    </source>
</evidence>
<dbReference type="GO" id="GO:0016020">
    <property type="term" value="C:membrane"/>
    <property type="evidence" value="ECO:0007669"/>
    <property type="project" value="UniProtKB-SubCell"/>
</dbReference>
<dbReference type="AlphaFoldDB" id="A0A063C7K3"/>
<dbReference type="GO" id="GO:0016491">
    <property type="term" value="F:oxidoreductase activity"/>
    <property type="evidence" value="ECO:0007669"/>
    <property type="project" value="InterPro"/>
</dbReference>
<dbReference type="Proteomes" id="UP000027002">
    <property type="component" value="Chromosome 3"/>
</dbReference>
<dbReference type="EMBL" id="BBTG02000010">
    <property type="protein sequence ID" value="GAO13078.1"/>
    <property type="molecule type" value="Genomic_DNA"/>
</dbReference>
<proteinExistence type="predicted"/>
<evidence type="ECO:0000313" key="7">
    <source>
        <dbReference type="EMBL" id="QUC19212.1"/>
    </source>
</evidence>
<dbReference type="PANTHER" id="PTHR11863">
    <property type="entry name" value="STEROL DESATURASE"/>
    <property type="match status" value="1"/>
</dbReference>
<feature type="domain" description="Fatty acid hydroxylase" evidence="5">
    <location>
        <begin position="199"/>
        <end position="344"/>
    </location>
</feature>
<evidence type="ECO:0000259" key="5">
    <source>
        <dbReference type="Pfam" id="PF04116"/>
    </source>
</evidence>
<dbReference type="Pfam" id="PF04116">
    <property type="entry name" value="FA_hydroxylase"/>
    <property type="match status" value="1"/>
</dbReference>
<comment type="subcellular location">
    <subcellularLocation>
        <location evidence="1">Membrane</location>
    </subcellularLocation>
</comment>